<reference evidence="15" key="3">
    <citation type="submission" date="2020-02" db="EMBL/GenBank/DDBJ databases">
        <authorList>
            <person name="Matsumoto Y."/>
            <person name="Motooka D."/>
            <person name="Nakamura S."/>
        </authorList>
    </citation>
    <scope>NUCLEOTIDE SEQUENCE</scope>
    <source>
        <strain evidence="15">JCM 12405</strain>
    </source>
</reference>
<evidence type="ECO:0000256" key="13">
    <source>
        <dbReference type="ARBA" id="ARBA00073152"/>
    </source>
</evidence>
<dbReference type="AlphaFoldDB" id="A0A1X1T2X3"/>
<dbReference type="RefSeq" id="WP_085192033.1">
    <property type="nucleotide sequence ID" value="NZ_AP022605.1"/>
</dbReference>
<sequence length="491" mass="54995">MSEFFDVIVVGAGVSGISAAWHLQDRCPDKSYVVLERRSDLGGTWDLFKYPGIRSDSDMCTFGFRFKPWHSPRWTVDAASIKSYLREVVTENGIDQHIRLGTEVLSADWSDADRRWTIRTLQNGQETEFQAGFLFMCSGYYNYDEGYRPKFPGEENFGGTIVHPQHWPEDLDYAGKNVVVIGSGATAITLIPSLIDSGAGHVTMLQRSPTYIGSLPNVDPIAAQLIKWLPTDNADFVNRWKNILFAVAQYQLARRFPGAMRKAMIAMAKRQLPAGYDVDKHFSPKYNPWDERVCLAPDGDFFTAIRSGKADVVTDTIDHFTNTGIKLSSGDELTADVIVTATGLNMRLFGGTKIARNGQAVDPAKSMTYRSMMLSDVPNMAFTMGYINASWTLKADLVSEFVARLLNHMDAHGYDTVVAPHPGEDVEERPFADFAPGYFQRAMDQLPKAGSRGPWQVKHNYLFDIRKIRRGKIDEGLQFTTRKSKQVPVSV</sequence>
<keyword evidence="10" id="KW-0472">Membrane</keyword>
<comment type="subcellular location">
    <subcellularLocation>
        <location evidence="2">Cell membrane</location>
    </subcellularLocation>
</comment>
<dbReference type="STRING" id="126673.AWC01_14130"/>
<keyword evidence="4" id="KW-1003">Cell membrane</keyword>
<evidence type="ECO:0000313" key="18">
    <source>
        <dbReference type="Proteomes" id="UP000467201"/>
    </source>
</evidence>
<reference evidence="16 17" key="1">
    <citation type="submission" date="2016-01" db="EMBL/GenBank/DDBJ databases">
        <title>The new phylogeny of the genus Mycobacterium.</title>
        <authorList>
            <person name="Tarcisio F."/>
            <person name="Conor M."/>
            <person name="Antonella G."/>
            <person name="Elisabetta G."/>
            <person name="Giulia F.S."/>
            <person name="Sara T."/>
            <person name="Anna F."/>
            <person name="Clotilde B."/>
            <person name="Roberto B."/>
            <person name="Veronica D.S."/>
            <person name="Fabio R."/>
            <person name="Monica P."/>
            <person name="Olivier J."/>
            <person name="Enrico T."/>
            <person name="Nicola S."/>
        </authorList>
    </citation>
    <scope>NUCLEOTIDE SEQUENCE [LARGE SCALE GENOMIC DNA]</scope>
    <source>
        <strain evidence="16 17">DSM 44339</strain>
    </source>
</reference>
<protein>
    <recommendedName>
        <fullName evidence="13">FAD-containing monooxygenase EthA</fullName>
    </recommendedName>
    <alternativeName>
        <fullName evidence="14">Prodrug activator EtaA</fullName>
    </alternativeName>
</protein>
<evidence type="ECO:0000256" key="11">
    <source>
        <dbReference type="ARBA" id="ARBA00051124"/>
    </source>
</evidence>
<keyword evidence="7" id="KW-0521">NADP</keyword>
<evidence type="ECO:0000313" key="15">
    <source>
        <dbReference type="EMBL" id="BBZ06924.1"/>
    </source>
</evidence>
<evidence type="ECO:0000256" key="2">
    <source>
        <dbReference type="ARBA" id="ARBA00004236"/>
    </source>
</evidence>
<dbReference type="PANTHER" id="PTHR43872">
    <property type="entry name" value="MONOOXYGENASE, PUTATIVE (AFU_ORTHOLOGUE AFUA_8G02570)-RELATED"/>
    <property type="match status" value="1"/>
</dbReference>
<dbReference type="EMBL" id="LQOS01000040">
    <property type="protein sequence ID" value="ORV38728.1"/>
    <property type="molecule type" value="Genomic_DNA"/>
</dbReference>
<dbReference type="GO" id="GO:0004499">
    <property type="term" value="F:N,N-dimethylaniline monooxygenase activity"/>
    <property type="evidence" value="ECO:0007669"/>
    <property type="project" value="UniProtKB-ARBA"/>
</dbReference>
<comment type="catalytic activity">
    <reaction evidence="11">
        <text>ethionamide + NADPH + O2 + H(+) = ethionamide S-oxide + NADP(+) + H2O</text>
        <dbReference type="Rhea" id="RHEA:47616"/>
        <dbReference type="ChEBI" id="CHEBI:4885"/>
        <dbReference type="ChEBI" id="CHEBI:15377"/>
        <dbReference type="ChEBI" id="CHEBI:15378"/>
        <dbReference type="ChEBI" id="CHEBI:15379"/>
        <dbReference type="ChEBI" id="CHEBI:57783"/>
        <dbReference type="ChEBI" id="CHEBI:58349"/>
        <dbReference type="ChEBI" id="CHEBI:87805"/>
    </reaction>
</comment>
<evidence type="ECO:0000256" key="6">
    <source>
        <dbReference type="ARBA" id="ARBA00022827"/>
    </source>
</evidence>
<dbReference type="InterPro" id="IPR051820">
    <property type="entry name" value="FAD-binding_MO"/>
</dbReference>
<evidence type="ECO:0000256" key="1">
    <source>
        <dbReference type="ARBA" id="ARBA00001974"/>
    </source>
</evidence>
<dbReference type="InterPro" id="IPR036188">
    <property type="entry name" value="FAD/NAD-bd_sf"/>
</dbReference>
<keyword evidence="9 16" id="KW-0503">Monooxygenase</keyword>
<dbReference type="KEGG" id="mdr:MDOR_10930"/>
<keyword evidence="17" id="KW-1185">Reference proteome</keyword>
<reference evidence="15 18" key="2">
    <citation type="journal article" date="2019" name="Emerg. Microbes Infect.">
        <title>Comprehensive subspecies identification of 175 nontuberculous mycobacteria species based on 7547 genomic profiles.</title>
        <authorList>
            <person name="Matsumoto Y."/>
            <person name="Kinjo T."/>
            <person name="Motooka D."/>
            <person name="Nabeya D."/>
            <person name="Jung N."/>
            <person name="Uechi K."/>
            <person name="Horii T."/>
            <person name="Iida T."/>
            <person name="Fujita J."/>
            <person name="Nakamura S."/>
        </authorList>
    </citation>
    <scope>NUCLEOTIDE SEQUENCE [LARGE SCALE GENOMIC DNA]</scope>
    <source>
        <strain evidence="15 18">JCM 12405</strain>
    </source>
</reference>
<name>A0A1X1T2X3_9MYCO</name>
<evidence type="ECO:0000313" key="17">
    <source>
        <dbReference type="Proteomes" id="UP000193564"/>
    </source>
</evidence>
<keyword evidence="5" id="KW-0285">Flavoprotein</keyword>
<evidence type="ECO:0000256" key="14">
    <source>
        <dbReference type="ARBA" id="ARBA00078392"/>
    </source>
</evidence>
<comment type="cofactor">
    <cofactor evidence="1">
        <name>FAD</name>
        <dbReference type="ChEBI" id="CHEBI:57692"/>
    </cofactor>
</comment>
<evidence type="ECO:0000256" key="5">
    <source>
        <dbReference type="ARBA" id="ARBA00022630"/>
    </source>
</evidence>
<dbReference type="OrthoDB" id="5168853at2"/>
<comment type="similarity">
    <text evidence="3">Belongs to the FAD-binding monooxygenase family.</text>
</comment>
<evidence type="ECO:0000256" key="4">
    <source>
        <dbReference type="ARBA" id="ARBA00022475"/>
    </source>
</evidence>
<dbReference type="SUPFAM" id="SSF51905">
    <property type="entry name" value="FAD/NAD(P)-binding domain"/>
    <property type="match status" value="2"/>
</dbReference>
<organism evidence="16 17">
    <name type="scientific">Mycolicibacterium doricum</name>
    <dbReference type="NCBI Taxonomy" id="126673"/>
    <lineage>
        <taxon>Bacteria</taxon>
        <taxon>Bacillati</taxon>
        <taxon>Actinomycetota</taxon>
        <taxon>Actinomycetes</taxon>
        <taxon>Mycobacteriales</taxon>
        <taxon>Mycobacteriaceae</taxon>
        <taxon>Mycolicibacterium</taxon>
    </lineage>
</organism>
<evidence type="ECO:0000256" key="3">
    <source>
        <dbReference type="ARBA" id="ARBA00010139"/>
    </source>
</evidence>
<dbReference type="PANTHER" id="PTHR43872:SF1">
    <property type="entry name" value="MONOOXYGENASE, PUTATIVE (AFU_ORTHOLOGUE AFUA_8G02570)-RELATED"/>
    <property type="match status" value="1"/>
</dbReference>
<dbReference type="FunFam" id="3.50.50.60:FF:000213">
    <property type="entry name" value="FAD-containing monooxygenase EthA"/>
    <property type="match status" value="1"/>
</dbReference>
<evidence type="ECO:0000256" key="8">
    <source>
        <dbReference type="ARBA" id="ARBA00023002"/>
    </source>
</evidence>
<accession>A0A1X1T2X3</accession>
<dbReference type="Proteomes" id="UP000467201">
    <property type="component" value="Chromosome"/>
</dbReference>
<evidence type="ECO:0000256" key="9">
    <source>
        <dbReference type="ARBA" id="ARBA00023033"/>
    </source>
</evidence>
<comment type="function">
    <text evidence="12">Monooxygenase able to convert a wide range of ketones to the corresponding esters or lactones via a Baeyer-Villiger oxidation reaction. Can act on long-chain aliphatic ketones (2-hexanone to 2-dodecanone) and on aromatic ketones (phenylacetone and benzylacetone). Is also able to catalyze enantioselective sulfoxidation of methyl-p-tolylsulfide. In vivo, likely functions as a BVMO, but the exact nature of the physiological substrate(s) remains to be established.</text>
</comment>
<proteinExistence type="inferred from homology"/>
<dbReference type="GO" id="GO:0005886">
    <property type="term" value="C:plasma membrane"/>
    <property type="evidence" value="ECO:0007669"/>
    <property type="project" value="UniProtKB-SubCell"/>
</dbReference>
<evidence type="ECO:0000256" key="7">
    <source>
        <dbReference type="ARBA" id="ARBA00022857"/>
    </source>
</evidence>
<evidence type="ECO:0000313" key="16">
    <source>
        <dbReference type="EMBL" id="ORV38728.1"/>
    </source>
</evidence>
<keyword evidence="6" id="KW-0274">FAD</keyword>
<dbReference type="Proteomes" id="UP000193564">
    <property type="component" value="Unassembled WGS sequence"/>
</dbReference>
<dbReference type="Gene3D" id="3.50.50.60">
    <property type="entry name" value="FAD/NAD(P)-binding domain"/>
    <property type="match status" value="3"/>
</dbReference>
<dbReference type="Pfam" id="PF13738">
    <property type="entry name" value="Pyr_redox_3"/>
    <property type="match status" value="1"/>
</dbReference>
<dbReference type="FunFam" id="3.50.50.60:FF:000228">
    <property type="entry name" value="FAD-containing monooxygenase EthA"/>
    <property type="match status" value="1"/>
</dbReference>
<evidence type="ECO:0000256" key="10">
    <source>
        <dbReference type="ARBA" id="ARBA00023136"/>
    </source>
</evidence>
<dbReference type="EMBL" id="AP022605">
    <property type="protein sequence ID" value="BBZ06924.1"/>
    <property type="molecule type" value="Genomic_DNA"/>
</dbReference>
<evidence type="ECO:0000256" key="12">
    <source>
        <dbReference type="ARBA" id="ARBA00059740"/>
    </source>
</evidence>
<keyword evidence="8" id="KW-0560">Oxidoreductase</keyword>
<gene>
    <name evidence="15" type="primary">ethA_1</name>
    <name evidence="16" type="ORF">AWC01_14130</name>
    <name evidence="15" type="ORF">MDOR_10930</name>
</gene>